<accession>A0A3Q2QD15</accession>
<dbReference type="GO" id="GO:0007288">
    <property type="term" value="P:sperm axoneme assembly"/>
    <property type="evidence" value="ECO:0007669"/>
    <property type="project" value="TreeGrafter"/>
</dbReference>
<dbReference type="PANTHER" id="PTHR46127:SF1">
    <property type="entry name" value="CILIA- AND FLAGELLA-ASSOCIATED PROTEIN 65"/>
    <property type="match status" value="1"/>
</dbReference>
<keyword evidence="4" id="KW-1185">Reference proteome</keyword>
<organism evidence="3 4">
    <name type="scientific">Fundulus heteroclitus</name>
    <name type="common">Killifish</name>
    <name type="synonym">Mummichog</name>
    <dbReference type="NCBI Taxonomy" id="8078"/>
    <lineage>
        <taxon>Eukaryota</taxon>
        <taxon>Metazoa</taxon>
        <taxon>Chordata</taxon>
        <taxon>Craniata</taxon>
        <taxon>Vertebrata</taxon>
        <taxon>Euteleostomi</taxon>
        <taxon>Actinopterygii</taxon>
        <taxon>Neopterygii</taxon>
        <taxon>Teleostei</taxon>
        <taxon>Neoteleostei</taxon>
        <taxon>Acanthomorphata</taxon>
        <taxon>Ovalentaria</taxon>
        <taxon>Atherinomorphae</taxon>
        <taxon>Cyprinodontiformes</taxon>
        <taxon>Fundulidae</taxon>
        <taxon>Fundulus</taxon>
    </lineage>
</organism>
<dbReference type="Pfam" id="PF24507">
    <property type="entry name" value="Ig_CFAP65_4th"/>
    <property type="match status" value="1"/>
</dbReference>
<reference evidence="3" key="2">
    <citation type="submission" date="2025-09" db="UniProtKB">
        <authorList>
            <consortium name="Ensembl"/>
        </authorList>
    </citation>
    <scope>IDENTIFICATION</scope>
</reference>
<proteinExistence type="predicted"/>
<dbReference type="PANTHER" id="PTHR46127">
    <property type="entry name" value="CILIA- AND FLAGELLA-ASSOCIATED PROTEIN 65"/>
    <property type="match status" value="1"/>
</dbReference>
<dbReference type="GO" id="GO:0036126">
    <property type="term" value="C:sperm flagellum"/>
    <property type="evidence" value="ECO:0007669"/>
    <property type="project" value="TreeGrafter"/>
</dbReference>
<dbReference type="Ensembl" id="ENSFHET00000006834.1">
    <property type="protein sequence ID" value="ENSFHEP00000024801.1"/>
    <property type="gene ID" value="ENSFHEG00000006621.1"/>
</dbReference>
<dbReference type="InterPro" id="IPR058536">
    <property type="entry name" value="Ig_CFAP65_4th"/>
</dbReference>
<evidence type="ECO:0000313" key="3">
    <source>
        <dbReference type="Ensembl" id="ENSFHEP00000024801.1"/>
    </source>
</evidence>
<dbReference type="Gene3D" id="2.60.40.10">
    <property type="entry name" value="Immunoglobulins"/>
    <property type="match status" value="1"/>
</dbReference>
<reference evidence="3" key="1">
    <citation type="submission" date="2025-08" db="UniProtKB">
        <authorList>
            <consortium name="Ensembl"/>
        </authorList>
    </citation>
    <scope>IDENTIFICATION</scope>
</reference>
<dbReference type="InterPro" id="IPR013783">
    <property type="entry name" value="Ig-like_fold"/>
</dbReference>
<dbReference type="InterPro" id="IPR056344">
    <property type="entry name" value="Ig_CFAP65-like_9th"/>
</dbReference>
<dbReference type="Pfam" id="PF24816">
    <property type="entry name" value="Ig_CFAP65__9th"/>
    <property type="match status" value="1"/>
</dbReference>
<dbReference type="GO" id="GO:0005737">
    <property type="term" value="C:cytoplasm"/>
    <property type="evidence" value="ECO:0007669"/>
    <property type="project" value="UniProtKB-SubCell"/>
</dbReference>
<dbReference type="AlphaFoldDB" id="A0A3Q2QD15"/>
<evidence type="ECO:0000259" key="1">
    <source>
        <dbReference type="Pfam" id="PF24507"/>
    </source>
</evidence>
<feature type="domain" description="CFAP65 fourth Ig-like" evidence="1">
    <location>
        <begin position="2"/>
        <end position="39"/>
    </location>
</feature>
<dbReference type="Proteomes" id="UP000265000">
    <property type="component" value="Unplaced"/>
</dbReference>
<name>A0A3Q2QD15_FUNHE</name>
<dbReference type="GeneTree" id="ENSGT00940000177930"/>
<dbReference type="InterPro" id="IPR052614">
    <property type="entry name" value="CFAP65"/>
</dbReference>
<sequence>IKVKVLYRPTQPMAHHRRVACLILHREPLFLDLIGTCHSAVQRPAILKPEHLVVFKHQWSPGSVRDLPPDHNTLDMLVLITPDLFCCAILFPNQEPNSDPVIPDTPREKCNEMNTDPLTSPSLPFVTIEPSELLFNHKATSSVSTSSALSQCVSITNHSKGKLSLMWTVVQDSPFCVAPSSFELAPLKSTTVRVTYEPSQINTLHGGELECFAYYKVYLWAVNYQILNATGKQMTVMRNTRMNSFYIPFHCVSARLFPGLGLSPPQKLCEVRAQGVYPTLQVTDACSGGSVARLCKQDLWTLFSLDSLNEHLLSTPSAKERTLKTPTKHRSVDVILVIIGQLEFGFNVECVPQFKFFFLRISDNYIRLQCVLNLDLCFLP</sequence>
<evidence type="ECO:0000259" key="2">
    <source>
        <dbReference type="Pfam" id="PF24816"/>
    </source>
</evidence>
<protein>
    <submittedName>
        <fullName evidence="3">Uncharacterized protein</fullName>
    </submittedName>
</protein>
<evidence type="ECO:0000313" key="4">
    <source>
        <dbReference type="Proteomes" id="UP000265000"/>
    </source>
</evidence>
<feature type="domain" description="CFAP65-like ninth Ig-like" evidence="2">
    <location>
        <begin position="278"/>
        <end position="337"/>
    </location>
</feature>